<name>A0A4R6T479_9BACT</name>
<dbReference type="Pfam" id="PF13349">
    <property type="entry name" value="DUF4097"/>
    <property type="match status" value="1"/>
</dbReference>
<dbReference type="EMBL" id="SNYF01000007">
    <property type="protein sequence ID" value="TDQ16582.1"/>
    <property type="molecule type" value="Genomic_DNA"/>
</dbReference>
<protein>
    <submittedName>
        <fullName evidence="3">Putative adhesin</fullName>
    </submittedName>
</protein>
<feature type="domain" description="DUF4097" evidence="2">
    <location>
        <begin position="37"/>
        <end position="199"/>
    </location>
</feature>
<evidence type="ECO:0000313" key="3">
    <source>
        <dbReference type="EMBL" id="TDQ16582.1"/>
    </source>
</evidence>
<accession>A0A4R6T479</accession>
<dbReference type="OrthoDB" id="838235at2"/>
<reference evidence="3 4" key="1">
    <citation type="submission" date="2019-03" db="EMBL/GenBank/DDBJ databases">
        <title>Genomic Encyclopedia of Type Strains, Phase III (KMG-III): the genomes of soil and plant-associated and newly described type strains.</title>
        <authorList>
            <person name="Whitman W."/>
        </authorList>
    </citation>
    <scope>NUCLEOTIDE SEQUENCE [LARGE SCALE GENOMIC DNA]</scope>
    <source>
        <strain evidence="3 4">CECT 8446</strain>
    </source>
</reference>
<proteinExistence type="predicted"/>
<dbReference type="InterPro" id="IPR025164">
    <property type="entry name" value="Toastrack_DUF4097"/>
</dbReference>
<evidence type="ECO:0000313" key="4">
    <source>
        <dbReference type="Proteomes" id="UP000294535"/>
    </source>
</evidence>
<keyword evidence="1" id="KW-0732">Signal</keyword>
<comment type="caution">
    <text evidence="3">The sequence shown here is derived from an EMBL/GenBank/DDBJ whole genome shotgun (WGS) entry which is preliminary data.</text>
</comment>
<gene>
    <name evidence="3" type="ORF">DFQ04_2703</name>
</gene>
<feature type="chain" id="PRO_5020403987" evidence="1">
    <location>
        <begin position="24"/>
        <end position="308"/>
    </location>
</feature>
<evidence type="ECO:0000256" key="1">
    <source>
        <dbReference type="SAM" id="SignalP"/>
    </source>
</evidence>
<evidence type="ECO:0000259" key="2">
    <source>
        <dbReference type="Pfam" id="PF13349"/>
    </source>
</evidence>
<feature type="signal peptide" evidence="1">
    <location>
        <begin position="1"/>
        <end position="23"/>
    </location>
</feature>
<dbReference type="RefSeq" id="WP_133556627.1">
    <property type="nucleotide sequence ID" value="NZ_SNYF01000007.1"/>
</dbReference>
<sequence>MKNYTKKFALAIALLVISTAVFAQNVLVDTKKTYPGIKKIEVESGWLNVTYKGGSGSEVNVEAYLESNDSDQDIVFVTLGDVLKISHTRKQNNYNWNTKNKGYINITGPEGIALDFKGSSGNMTIENVSNDKTSLRVSSGNVKAYKVNGDLSIKATSGNLTADGVSGNVEGGVTSGNGNFFNIKGNLNYESTSGSLEADGVDGEVNVRLTSGNAKINNAGQLGNMQFTSGNVRATNSGLGPNTRFNGTSGNFRVQTNSNLKSFNFSLKASSGNLKVGGINTGKTLEIDNGASTTVRGNISSGNITIEN</sequence>
<dbReference type="Proteomes" id="UP000294535">
    <property type="component" value="Unassembled WGS sequence"/>
</dbReference>
<dbReference type="AlphaFoldDB" id="A0A4R6T479"/>
<organism evidence="3 4">
    <name type="scientific">Algoriphagus boseongensis</name>
    <dbReference type="NCBI Taxonomy" id="1442587"/>
    <lineage>
        <taxon>Bacteria</taxon>
        <taxon>Pseudomonadati</taxon>
        <taxon>Bacteroidota</taxon>
        <taxon>Cytophagia</taxon>
        <taxon>Cytophagales</taxon>
        <taxon>Cyclobacteriaceae</taxon>
        <taxon>Algoriphagus</taxon>
    </lineage>
</organism>
<keyword evidence="4" id="KW-1185">Reference proteome</keyword>